<dbReference type="EMBL" id="JAPDNS010000002">
    <property type="protein sequence ID" value="MCW3485488.1"/>
    <property type="molecule type" value="Genomic_DNA"/>
</dbReference>
<accession>A0ABT3INH2</accession>
<keyword evidence="2" id="KW-1185">Reference proteome</keyword>
<evidence type="ECO:0000313" key="2">
    <source>
        <dbReference type="Proteomes" id="UP001207742"/>
    </source>
</evidence>
<proteinExistence type="predicted"/>
<dbReference type="RefSeq" id="WP_264731961.1">
    <property type="nucleotide sequence ID" value="NZ_JAPDNR010000001.1"/>
</dbReference>
<dbReference type="InterPro" id="IPR018490">
    <property type="entry name" value="cNMP-bd_dom_sf"/>
</dbReference>
<dbReference type="InterPro" id="IPR014710">
    <property type="entry name" value="RmlC-like_jellyroll"/>
</dbReference>
<reference evidence="1 2" key="1">
    <citation type="submission" date="2022-10" db="EMBL/GenBank/DDBJ databases">
        <title>Chitinophaga nivalis PC15 sp. nov., isolated from Pyeongchang county, South Korea.</title>
        <authorList>
            <person name="Trinh H.N."/>
        </authorList>
    </citation>
    <scope>NUCLEOTIDE SEQUENCE [LARGE SCALE GENOMIC DNA]</scope>
    <source>
        <strain evidence="1 2">PC14</strain>
    </source>
</reference>
<dbReference type="Gene3D" id="2.60.120.10">
    <property type="entry name" value="Jelly Rolls"/>
    <property type="match status" value="1"/>
</dbReference>
<name>A0ABT3INH2_9BACT</name>
<protein>
    <submittedName>
        <fullName evidence="1">Crp/Fnr family transcriptional regulator</fullName>
    </submittedName>
</protein>
<dbReference type="CDD" id="cd00038">
    <property type="entry name" value="CAP_ED"/>
    <property type="match status" value="1"/>
</dbReference>
<sequence>MRLPPQMVAIFSTIGPLTDAFLQDISQMMEPVYIPKKTQWLSNGKICRQALFLEEGLLYSSYEETKYTATTWFMKENEFVISVESFLRQKPSTETITALEDCVAAGLSYEHLKQLLTRHPCFQHIYTHLIEHYYIQSEKRAFNLRKREATDRYKFLLQHHAEIIQRVPLSLIASYLCINLETLSRIRSKI</sequence>
<comment type="caution">
    <text evidence="1">The sequence shown here is derived from an EMBL/GenBank/DDBJ whole genome shotgun (WGS) entry which is preliminary data.</text>
</comment>
<gene>
    <name evidence="1" type="ORF">OL497_16380</name>
</gene>
<dbReference type="SUPFAM" id="SSF51206">
    <property type="entry name" value="cAMP-binding domain-like"/>
    <property type="match status" value="1"/>
</dbReference>
<dbReference type="InterPro" id="IPR000595">
    <property type="entry name" value="cNMP-bd_dom"/>
</dbReference>
<organism evidence="1 2">
    <name type="scientific">Chitinophaga nivalis</name>
    <dbReference type="NCBI Taxonomy" id="2991709"/>
    <lineage>
        <taxon>Bacteria</taxon>
        <taxon>Pseudomonadati</taxon>
        <taxon>Bacteroidota</taxon>
        <taxon>Chitinophagia</taxon>
        <taxon>Chitinophagales</taxon>
        <taxon>Chitinophagaceae</taxon>
        <taxon>Chitinophaga</taxon>
    </lineage>
</organism>
<dbReference type="Proteomes" id="UP001207742">
    <property type="component" value="Unassembled WGS sequence"/>
</dbReference>
<evidence type="ECO:0000313" key="1">
    <source>
        <dbReference type="EMBL" id="MCW3485488.1"/>
    </source>
</evidence>